<dbReference type="SMART" id="SM00852">
    <property type="entry name" value="MoCF_biosynth"/>
    <property type="match status" value="1"/>
</dbReference>
<dbReference type="CDD" id="cd00886">
    <property type="entry name" value="MogA_MoaB"/>
    <property type="match status" value="1"/>
</dbReference>
<dbReference type="InterPro" id="IPR051920">
    <property type="entry name" value="MPT_Adenylyltrnsfr/MoaC-Rel"/>
</dbReference>
<dbReference type="Pfam" id="PF00994">
    <property type="entry name" value="MoCF_biosynth"/>
    <property type="match status" value="1"/>
</dbReference>
<evidence type="ECO:0000259" key="3">
    <source>
        <dbReference type="SMART" id="SM00852"/>
    </source>
</evidence>
<keyword evidence="2" id="KW-0501">Molybdenum cofactor biosynthesis</keyword>
<dbReference type="InterPro" id="IPR036425">
    <property type="entry name" value="MoaB/Mog-like_dom_sf"/>
</dbReference>
<accession>A0A857DLJ8</accession>
<organism evidence="4 5">
    <name type="scientific">Dehalobacter restrictus</name>
    <dbReference type="NCBI Taxonomy" id="55583"/>
    <lineage>
        <taxon>Bacteria</taxon>
        <taxon>Bacillati</taxon>
        <taxon>Bacillota</taxon>
        <taxon>Clostridia</taxon>
        <taxon>Eubacteriales</taxon>
        <taxon>Desulfitobacteriaceae</taxon>
        <taxon>Dehalobacter</taxon>
    </lineage>
</organism>
<dbReference type="GO" id="GO:0006777">
    <property type="term" value="P:Mo-molybdopterin cofactor biosynthetic process"/>
    <property type="evidence" value="ECO:0007669"/>
    <property type="project" value="UniProtKB-KW"/>
</dbReference>
<proteinExistence type="predicted"/>
<evidence type="ECO:0000256" key="1">
    <source>
        <dbReference type="ARBA" id="ARBA00005046"/>
    </source>
</evidence>
<dbReference type="Proteomes" id="UP000430508">
    <property type="component" value="Chromosome"/>
</dbReference>
<dbReference type="InterPro" id="IPR001453">
    <property type="entry name" value="MoaB/Mog_dom"/>
</dbReference>
<evidence type="ECO:0000256" key="2">
    <source>
        <dbReference type="ARBA" id="ARBA00023150"/>
    </source>
</evidence>
<dbReference type="AlphaFoldDB" id="A0A857DLJ8"/>
<dbReference type="EMBL" id="CP046996">
    <property type="protein sequence ID" value="QHA01322.1"/>
    <property type="molecule type" value="Genomic_DNA"/>
</dbReference>
<reference evidence="4 5" key="1">
    <citation type="submission" date="2019-12" db="EMBL/GenBank/DDBJ databases">
        <title>Sequence classification of anaerobic respiratory reductive dehalogenases: First we see many, then we see few.</title>
        <authorList>
            <person name="Molenda O."/>
            <person name="Puentes Jacome L.A."/>
            <person name="Cao X."/>
            <person name="Nesbo C.L."/>
            <person name="Tang S."/>
            <person name="Morson N."/>
            <person name="Patron J."/>
            <person name="Lomheim L."/>
            <person name="Wishart D.S."/>
            <person name="Edwards E.A."/>
        </authorList>
    </citation>
    <scope>NUCLEOTIDE SEQUENCE [LARGE SCALE GENOMIC DNA]</scope>
    <source>
        <strain evidence="4 5">12DCA</strain>
    </source>
</reference>
<sequence length="165" mass="17815">MITVGVITASDKGSRGEREDLSGQVIKNMVEEIGWEVRILEIVPDEQKIIEAKLIEYADEHKVDVIFTTGGTGFSPRDVTPEATLAVVERLTPGIPEAMRLESLKVTPRAMLSRAVAGIRGKTVIINLPGSPKGVKECLTVVLQSLEHGIEILKGTAGECAQPMK</sequence>
<feature type="domain" description="MoaB/Mog" evidence="3">
    <location>
        <begin position="5"/>
        <end position="149"/>
    </location>
</feature>
<evidence type="ECO:0000313" key="5">
    <source>
        <dbReference type="Proteomes" id="UP000430508"/>
    </source>
</evidence>
<dbReference type="NCBIfam" id="TIGR00177">
    <property type="entry name" value="molyb_syn"/>
    <property type="match status" value="1"/>
</dbReference>
<dbReference type="RefSeq" id="WP_019225272.1">
    <property type="nucleotide sequence ID" value="NZ_CP046996.1"/>
</dbReference>
<dbReference type="Gene3D" id="3.40.980.10">
    <property type="entry name" value="MoaB/Mog-like domain"/>
    <property type="match status" value="1"/>
</dbReference>
<gene>
    <name evidence="4" type="ORF">GQ588_12055</name>
</gene>
<dbReference type="PANTHER" id="PTHR43764">
    <property type="entry name" value="MOLYBDENUM COFACTOR BIOSYNTHESIS"/>
    <property type="match status" value="1"/>
</dbReference>
<protein>
    <submittedName>
        <fullName evidence="4">Molybdenum cofactor biosynthesis protein</fullName>
    </submittedName>
</protein>
<name>A0A857DLJ8_9FIRM</name>
<dbReference type="SUPFAM" id="SSF53218">
    <property type="entry name" value="Molybdenum cofactor biosynthesis proteins"/>
    <property type="match status" value="1"/>
</dbReference>
<evidence type="ECO:0000313" key="4">
    <source>
        <dbReference type="EMBL" id="QHA01322.1"/>
    </source>
</evidence>
<comment type="pathway">
    <text evidence="1">Cofactor biosynthesis; molybdopterin biosynthesis.</text>
</comment>
<dbReference type="PANTHER" id="PTHR43764:SF1">
    <property type="entry name" value="MOLYBDOPTERIN MOLYBDOTRANSFERASE"/>
    <property type="match status" value="1"/>
</dbReference>